<evidence type="ECO:0000313" key="3">
    <source>
        <dbReference type="EMBL" id="ETO14937.1"/>
    </source>
</evidence>
<dbReference type="PANTHER" id="PTHR24006">
    <property type="entry name" value="UBIQUITIN CARBOXYL-TERMINAL HYDROLASE"/>
    <property type="match status" value="1"/>
</dbReference>
<dbReference type="OrthoDB" id="289038at2759"/>
<dbReference type="Proteomes" id="UP000023152">
    <property type="component" value="Unassembled WGS sequence"/>
</dbReference>
<dbReference type="InterPro" id="IPR028889">
    <property type="entry name" value="USP"/>
</dbReference>
<reference evidence="3 4" key="1">
    <citation type="journal article" date="2013" name="Curr. Biol.">
        <title>The Genome of the Foraminiferan Reticulomyxa filosa.</title>
        <authorList>
            <person name="Glockner G."/>
            <person name="Hulsmann N."/>
            <person name="Schleicher M."/>
            <person name="Noegel A.A."/>
            <person name="Eichinger L."/>
            <person name="Gallinger C."/>
            <person name="Pawlowski J."/>
            <person name="Sierra R."/>
            <person name="Euteneuer U."/>
            <person name="Pillet L."/>
            <person name="Moustafa A."/>
            <person name="Platzer M."/>
            <person name="Groth M."/>
            <person name="Szafranski K."/>
            <person name="Schliwa M."/>
        </authorList>
    </citation>
    <scope>NUCLEOTIDE SEQUENCE [LARGE SCALE GENOMIC DNA]</scope>
</reference>
<accession>X6MNE9</accession>
<dbReference type="Pfam" id="PF00443">
    <property type="entry name" value="UCH"/>
    <property type="match status" value="1"/>
</dbReference>
<dbReference type="GO" id="GO:0005634">
    <property type="term" value="C:nucleus"/>
    <property type="evidence" value="ECO:0007669"/>
    <property type="project" value="TreeGrafter"/>
</dbReference>
<dbReference type="EMBL" id="ASPP01019640">
    <property type="protein sequence ID" value="ETO14937.1"/>
    <property type="molecule type" value="Genomic_DNA"/>
</dbReference>
<dbReference type="InterPro" id="IPR001394">
    <property type="entry name" value="Peptidase_C19_UCH"/>
</dbReference>
<sequence length="762" mass="89093">RFELNHELLRHEKLNQRFEFPEELDLEPFTTDGLERLSKAEMAETNPDIEVPPPYTTHPEQYYKYKLVGVVVHTGTTDSGHYYSYIKNRKTNVWSEFNDDVIKPFDIKDLDRECFGGKKSPKDSTSWNSNWDTQENNRSGYVLVYERETLFPREHVKARSFLEDMREDMERRTRREREKNDIKEAVSEEPKKDNEKASKKKEARDDDDIDLEMMAVAVMENKRVEDMNDQEQKEEKKEADIVNSLDVADLDVAAVVAPDIRATHFQNNIDFMRSRQVFNPLFLKFLFEILQVAPLSPRKEYQAKEDVNSCPKAGPFQQIYCFSKVVISKLRIDYNIPACKWFFSYLSERPTLVCEHLLQAHDIVVLRGFSELLVHVFKALKPFEDKNLEKTQKVKVNEGGKEVEKIVDVTYSTRMLNTLIDLILEAPKHWLRFTHFFHVFRDFAEMGPLERRFLVRKQLIEKLGDLYLGTASPFTKGNPNKQYMHVGARIYPPKLYPIVQTLSLLICSCHTPATKQRSQNTEQQKKGSENSKRKGPKFPKTALVHTNANGQEDLLVMSSQDEKIRETKEFCARMVTQAQNSRETLDALNNIICHWCFEDASYTSEIVFIILDGIDRSNADSVVTLLLIMERFISVEDSLQQERMNKLHGKDPSVLRSISVCRTHHQLFAFNCIRYLVEIMERNETYRRFMLKKRNEWKWWDGWLQNYVNSQPRSQANAATSSAANDAEKKKFYEKYLQVVGLNNKDTKGFKQGQTPQSNSRR</sequence>
<feature type="domain" description="USP" evidence="2">
    <location>
        <begin position="1"/>
        <end position="148"/>
    </location>
</feature>
<organism evidence="3 4">
    <name type="scientific">Reticulomyxa filosa</name>
    <dbReference type="NCBI Taxonomy" id="46433"/>
    <lineage>
        <taxon>Eukaryota</taxon>
        <taxon>Sar</taxon>
        <taxon>Rhizaria</taxon>
        <taxon>Retaria</taxon>
        <taxon>Foraminifera</taxon>
        <taxon>Monothalamids</taxon>
        <taxon>Reticulomyxidae</taxon>
        <taxon>Reticulomyxa</taxon>
    </lineage>
</organism>
<evidence type="ECO:0000259" key="2">
    <source>
        <dbReference type="PROSITE" id="PS50235"/>
    </source>
</evidence>
<dbReference type="PROSITE" id="PS50235">
    <property type="entry name" value="USP_3"/>
    <property type="match status" value="1"/>
</dbReference>
<dbReference type="PROSITE" id="PS00973">
    <property type="entry name" value="USP_2"/>
    <property type="match status" value="1"/>
</dbReference>
<dbReference type="InterPro" id="IPR050164">
    <property type="entry name" value="Peptidase_C19"/>
</dbReference>
<gene>
    <name evidence="3" type="ORF">RFI_22430</name>
</gene>
<dbReference type="GO" id="GO:0004843">
    <property type="term" value="F:cysteine-type deubiquitinase activity"/>
    <property type="evidence" value="ECO:0007669"/>
    <property type="project" value="InterPro"/>
</dbReference>
<evidence type="ECO:0000256" key="1">
    <source>
        <dbReference type="SAM" id="MobiDB-lite"/>
    </source>
</evidence>
<dbReference type="AlphaFoldDB" id="X6MNE9"/>
<proteinExistence type="predicted"/>
<dbReference type="InterPro" id="IPR038765">
    <property type="entry name" value="Papain-like_cys_pep_sf"/>
</dbReference>
<evidence type="ECO:0000313" key="4">
    <source>
        <dbReference type="Proteomes" id="UP000023152"/>
    </source>
</evidence>
<feature type="region of interest" description="Disordered" evidence="1">
    <location>
        <begin position="167"/>
        <end position="206"/>
    </location>
</feature>
<dbReference type="Pfam" id="PF12030">
    <property type="entry name" value="DUF3517"/>
    <property type="match status" value="1"/>
</dbReference>
<feature type="compositionally biased region" description="Basic and acidic residues" evidence="1">
    <location>
        <begin position="523"/>
        <end position="532"/>
    </location>
</feature>
<name>X6MNE9_RETFI</name>
<feature type="compositionally biased region" description="Basic and acidic residues" evidence="1">
    <location>
        <begin position="167"/>
        <end position="204"/>
    </location>
</feature>
<dbReference type="GO" id="GO:0005829">
    <property type="term" value="C:cytosol"/>
    <property type="evidence" value="ECO:0007669"/>
    <property type="project" value="TreeGrafter"/>
</dbReference>
<dbReference type="InterPro" id="IPR021905">
    <property type="entry name" value="DUF3517"/>
</dbReference>
<keyword evidence="3" id="KW-0378">Hydrolase</keyword>
<dbReference type="GO" id="GO:0016579">
    <property type="term" value="P:protein deubiquitination"/>
    <property type="evidence" value="ECO:0007669"/>
    <property type="project" value="InterPro"/>
</dbReference>
<feature type="region of interest" description="Disordered" evidence="1">
    <location>
        <begin position="515"/>
        <end position="540"/>
    </location>
</feature>
<protein>
    <submittedName>
        <fullName evidence="3">Ubiquitin carboxyl-terminal hydrolase family protein</fullName>
    </submittedName>
</protein>
<dbReference type="Gene3D" id="3.90.70.10">
    <property type="entry name" value="Cysteine proteinases"/>
    <property type="match status" value="1"/>
</dbReference>
<keyword evidence="4" id="KW-1185">Reference proteome</keyword>
<comment type="caution">
    <text evidence="3">The sequence shown here is derived from an EMBL/GenBank/DDBJ whole genome shotgun (WGS) entry which is preliminary data.</text>
</comment>
<feature type="non-terminal residue" evidence="3">
    <location>
        <position position="1"/>
    </location>
</feature>
<dbReference type="InterPro" id="IPR018200">
    <property type="entry name" value="USP_CS"/>
</dbReference>
<dbReference type="SUPFAM" id="SSF54001">
    <property type="entry name" value="Cysteine proteinases"/>
    <property type="match status" value="1"/>
</dbReference>